<comment type="caution">
    <text evidence="6">The sequence shown here is derived from an EMBL/GenBank/DDBJ whole genome shotgun (WGS) entry which is preliminary data.</text>
</comment>
<protein>
    <submittedName>
        <fullName evidence="6">Glycosyltransferase family 4 protein</fullName>
    </submittedName>
</protein>
<gene>
    <name evidence="6" type="ORF">H0484_13900</name>
</gene>
<sequence length="370" mass="40894">MKPLRIVHSEAATDWGGQEQYIYRMMLLMRERGHHLEAICQPEAELTARLRESGFTVHTLPMDGTLNYWRGVAQVRRILKDGRFDVLNTHSRRDALLAGLAGRLAGTPLIVRTRHLAKRPRSLLSYTRIPHCVVTPSEFVRQSLIERGVAPNKVAVVYPVVSLQIPEQDSTLRAELGLDEQAVIVGCVAAMRPRKGHATLFQAMQPLLRERPNVHLVFIGDGEPVFQQLQQSIEQAGLQQQVHLLGRRGDVPNLLKGLDVFALATEQEASGTVFVEAAMAGLPVVGTRVDGVPEMLSENVTGLLVPVGDAQVLMQALRKLLDDPALRREMGSAGLRLILEQGKFTPEGMVERVEACYGRWLSERGAGKPA</sequence>
<dbReference type="PANTHER" id="PTHR12526">
    <property type="entry name" value="GLYCOSYLTRANSFERASE"/>
    <property type="match status" value="1"/>
</dbReference>
<proteinExistence type="inferred from homology"/>
<dbReference type="Gene3D" id="3.40.50.2000">
    <property type="entry name" value="Glycogen Phosphorylase B"/>
    <property type="match status" value="2"/>
</dbReference>
<organism evidence="6 7">
    <name type="scientific">Mesopusillimonas faecipullorum</name>
    <dbReference type="NCBI Taxonomy" id="2755040"/>
    <lineage>
        <taxon>Bacteria</taxon>
        <taxon>Pseudomonadati</taxon>
        <taxon>Pseudomonadota</taxon>
        <taxon>Betaproteobacteria</taxon>
        <taxon>Burkholderiales</taxon>
        <taxon>Alcaligenaceae</taxon>
        <taxon>Mesopusillimonas</taxon>
    </lineage>
</organism>
<dbReference type="SUPFAM" id="SSF53756">
    <property type="entry name" value="UDP-Glycosyltransferase/glycogen phosphorylase"/>
    <property type="match status" value="1"/>
</dbReference>
<dbReference type="EMBL" id="JACDXW010000009">
    <property type="protein sequence ID" value="MCB5364837.1"/>
    <property type="molecule type" value="Genomic_DNA"/>
</dbReference>
<evidence type="ECO:0000313" key="6">
    <source>
        <dbReference type="EMBL" id="MCB5364837.1"/>
    </source>
</evidence>
<dbReference type="CDD" id="cd03801">
    <property type="entry name" value="GT4_PimA-like"/>
    <property type="match status" value="1"/>
</dbReference>
<dbReference type="Pfam" id="PF00534">
    <property type="entry name" value="Glycos_transf_1"/>
    <property type="match status" value="1"/>
</dbReference>
<keyword evidence="3" id="KW-0808">Transferase</keyword>
<keyword evidence="2" id="KW-0328">Glycosyltransferase</keyword>
<dbReference type="PANTHER" id="PTHR12526:SF640">
    <property type="entry name" value="COLANIC ACID BIOSYNTHESIS GLYCOSYLTRANSFERASE WCAL-RELATED"/>
    <property type="match status" value="1"/>
</dbReference>
<name>A0ABS8CFL0_9BURK</name>
<comment type="similarity">
    <text evidence="1">Belongs to the glycosyltransferase group 1 family. Glycosyltransferase 4 subfamily.</text>
</comment>
<feature type="domain" description="Glycosyltransferase subfamily 4-like N-terminal" evidence="5">
    <location>
        <begin position="15"/>
        <end position="163"/>
    </location>
</feature>
<reference evidence="6 7" key="1">
    <citation type="submission" date="2020-07" db="EMBL/GenBank/DDBJ databases">
        <title>Pusillimonas sp. nov., isolated from poultry manure in Taiwan.</title>
        <authorList>
            <person name="Lin S.-Y."/>
            <person name="Tang Y.-S."/>
            <person name="Young C.-C."/>
        </authorList>
    </citation>
    <scope>NUCLEOTIDE SEQUENCE [LARGE SCALE GENOMIC DNA]</scope>
    <source>
        <strain evidence="6 7">CC-YST705</strain>
    </source>
</reference>
<evidence type="ECO:0000313" key="7">
    <source>
        <dbReference type="Proteomes" id="UP000776983"/>
    </source>
</evidence>
<dbReference type="Proteomes" id="UP000776983">
    <property type="component" value="Unassembled WGS sequence"/>
</dbReference>
<feature type="domain" description="Glycosyl transferase family 1" evidence="4">
    <location>
        <begin position="171"/>
        <end position="334"/>
    </location>
</feature>
<keyword evidence="7" id="KW-1185">Reference proteome</keyword>
<evidence type="ECO:0000259" key="4">
    <source>
        <dbReference type="Pfam" id="PF00534"/>
    </source>
</evidence>
<evidence type="ECO:0000256" key="3">
    <source>
        <dbReference type="ARBA" id="ARBA00022679"/>
    </source>
</evidence>
<dbReference type="RefSeq" id="WP_226955251.1">
    <property type="nucleotide sequence ID" value="NZ_JACDXW010000009.1"/>
</dbReference>
<evidence type="ECO:0000256" key="1">
    <source>
        <dbReference type="ARBA" id="ARBA00009481"/>
    </source>
</evidence>
<evidence type="ECO:0000256" key="2">
    <source>
        <dbReference type="ARBA" id="ARBA00022676"/>
    </source>
</evidence>
<dbReference type="Pfam" id="PF13439">
    <property type="entry name" value="Glyco_transf_4"/>
    <property type="match status" value="1"/>
</dbReference>
<evidence type="ECO:0000259" key="5">
    <source>
        <dbReference type="Pfam" id="PF13439"/>
    </source>
</evidence>
<dbReference type="InterPro" id="IPR001296">
    <property type="entry name" value="Glyco_trans_1"/>
</dbReference>
<dbReference type="InterPro" id="IPR028098">
    <property type="entry name" value="Glyco_trans_4-like_N"/>
</dbReference>
<accession>A0ABS8CFL0</accession>